<dbReference type="Gramene" id="EFJ23960">
    <property type="protein sequence ID" value="EFJ23960"/>
    <property type="gene ID" value="SELMODRAFT_415247"/>
</dbReference>
<sequence length="276" mass="30514">MGIDPKNHKPLLHYNSSTIKSPVTHKNTHNSHTSFFSRNTSFTSSFSAFPSPETDCSLNSEGSSTSSLSIMPGIGAHTSWSIEVVNADLQEPGSVQVDQHHHHQQQQQQDDPKFMSMSYSDLAQNLERYNRRQEDLGHESYGFAADEDLNSNNISYNSDNLDALDSSDDDGMSALMQDQALLNLDFLEGHKRPAGGMRPQTSMAVKIVASPDHLGMLIHCCTEVEASSDQSCSDSQPDQTAVDEDKKWINPSTILSAERPSRCQEDKKAENEIVVN</sequence>
<keyword evidence="3" id="KW-1185">Reference proteome</keyword>
<protein>
    <submittedName>
        <fullName evidence="2">Uncharacterized protein</fullName>
    </submittedName>
</protein>
<evidence type="ECO:0000313" key="2">
    <source>
        <dbReference type="EMBL" id="EFJ23960.1"/>
    </source>
</evidence>
<dbReference type="HOGENOM" id="CLU_1009717_0_0_1"/>
<dbReference type="InParanoid" id="D8RVH6"/>
<gene>
    <name evidence="2" type="ORF">SELMODRAFT_415247</name>
</gene>
<organism evidence="3">
    <name type="scientific">Selaginella moellendorffii</name>
    <name type="common">Spikemoss</name>
    <dbReference type="NCBI Taxonomy" id="88036"/>
    <lineage>
        <taxon>Eukaryota</taxon>
        <taxon>Viridiplantae</taxon>
        <taxon>Streptophyta</taxon>
        <taxon>Embryophyta</taxon>
        <taxon>Tracheophyta</taxon>
        <taxon>Lycopodiopsida</taxon>
        <taxon>Selaginellales</taxon>
        <taxon>Selaginellaceae</taxon>
        <taxon>Selaginella</taxon>
    </lineage>
</organism>
<accession>D8RVH6</accession>
<feature type="compositionally biased region" description="Basic and acidic residues" evidence="1">
    <location>
        <begin position="259"/>
        <end position="276"/>
    </location>
</feature>
<feature type="compositionally biased region" description="Low complexity" evidence="1">
    <location>
        <begin position="227"/>
        <end position="239"/>
    </location>
</feature>
<name>D8RVH6_SELML</name>
<evidence type="ECO:0000256" key="1">
    <source>
        <dbReference type="SAM" id="MobiDB-lite"/>
    </source>
</evidence>
<dbReference type="EMBL" id="GL377591">
    <property type="protein sequence ID" value="EFJ23960.1"/>
    <property type="molecule type" value="Genomic_DNA"/>
</dbReference>
<reference evidence="2 3" key="1">
    <citation type="journal article" date="2011" name="Science">
        <title>The Selaginella genome identifies genetic changes associated with the evolution of vascular plants.</title>
        <authorList>
            <person name="Banks J.A."/>
            <person name="Nishiyama T."/>
            <person name="Hasebe M."/>
            <person name="Bowman J.L."/>
            <person name="Gribskov M."/>
            <person name="dePamphilis C."/>
            <person name="Albert V.A."/>
            <person name="Aono N."/>
            <person name="Aoyama T."/>
            <person name="Ambrose B.A."/>
            <person name="Ashton N.W."/>
            <person name="Axtell M.J."/>
            <person name="Barker E."/>
            <person name="Barker M.S."/>
            <person name="Bennetzen J.L."/>
            <person name="Bonawitz N.D."/>
            <person name="Chapple C."/>
            <person name="Cheng C."/>
            <person name="Correa L.G."/>
            <person name="Dacre M."/>
            <person name="DeBarry J."/>
            <person name="Dreyer I."/>
            <person name="Elias M."/>
            <person name="Engstrom E.M."/>
            <person name="Estelle M."/>
            <person name="Feng L."/>
            <person name="Finet C."/>
            <person name="Floyd S.K."/>
            <person name="Frommer W.B."/>
            <person name="Fujita T."/>
            <person name="Gramzow L."/>
            <person name="Gutensohn M."/>
            <person name="Harholt J."/>
            <person name="Hattori M."/>
            <person name="Heyl A."/>
            <person name="Hirai T."/>
            <person name="Hiwatashi Y."/>
            <person name="Ishikawa M."/>
            <person name="Iwata M."/>
            <person name="Karol K.G."/>
            <person name="Koehler B."/>
            <person name="Kolukisaoglu U."/>
            <person name="Kubo M."/>
            <person name="Kurata T."/>
            <person name="Lalonde S."/>
            <person name="Li K."/>
            <person name="Li Y."/>
            <person name="Litt A."/>
            <person name="Lyons E."/>
            <person name="Manning G."/>
            <person name="Maruyama T."/>
            <person name="Michael T.P."/>
            <person name="Mikami K."/>
            <person name="Miyazaki S."/>
            <person name="Morinaga S."/>
            <person name="Murata T."/>
            <person name="Mueller-Roeber B."/>
            <person name="Nelson D.R."/>
            <person name="Obara M."/>
            <person name="Oguri Y."/>
            <person name="Olmstead R.G."/>
            <person name="Onodera N."/>
            <person name="Petersen B.L."/>
            <person name="Pils B."/>
            <person name="Prigge M."/>
            <person name="Rensing S.A."/>
            <person name="Riano-Pachon D.M."/>
            <person name="Roberts A.W."/>
            <person name="Sato Y."/>
            <person name="Scheller H.V."/>
            <person name="Schulz B."/>
            <person name="Schulz C."/>
            <person name="Shakirov E.V."/>
            <person name="Shibagaki N."/>
            <person name="Shinohara N."/>
            <person name="Shippen D.E."/>
            <person name="Soerensen I."/>
            <person name="Sotooka R."/>
            <person name="Sugimoto N."/>
            <person name="Sugita M."/>
            <person name="Sumikawa N."/>
            <person name="Tanurdzic M."/>
            <person name="Theissen G."/>
            <person name="Ulvskov P."/>
            <person name="Wakazuki S."/>
            <person name="Weng J.K."/>
            <person name="Willats W.W."/>
            <person name="Wipf D."/>
            <person name="Wolf P.G."/>
            <person name="Yang L."/>
            <person name="Zimmer A.D."/>
            <person name="Zhu Q."/>
            <person name="Mitros T."/>
            <person name="Hellsten U."/>
            <person name="Loque D."/>
            <person name="Otillar R."/>
            <person name="Salamov A."/>
            <person name="Schmutz J."/>
            <person name="Shapiro H."/>
            <person name="Lindquist E."/>
            <person name="Lucas S."/>
            <person name="Rokhsar D."/>
            <person name="Grigoriev I.V."/>
        </authorList>
    </citation>
    <scope>NUCLEOTIDE SEQUENCE [LARGE SCALE GENOMIC DNA]</scope>
</reference>
<feature type="region of interest" description="Disordered" evidence="1">
    <location>
        <begin position="227"/>
        <end position="276"/>
    </location>
</feature>
<proteinExistence type="predicted"/>
<dbReference type="KEGG" id="smo:SELMODRAFT_415247"/>
<dbReference type="Proteomes" id="UP000001514">
    <property type="component" value="Unassembled WGS sequence"/>
</dbReference>
<feature type="region of interest" description="Disordered" evidence="1">
    <location>
        <begin position="94"/>
        <end position="113"/>
    </location>
</feature>
<dbReference type="AlphaFoldDB" id="D8RVH6"/>
<evidence type="ECO:0000313" key="3">
    <source>
        <dbReference type="Proteomes" id="UP000001514"/>
    </source>
</evidence>